<accession>A0A517LBP5</accession>
<dbReference type="InterPro" id="IPR039123">
    <property type="entry name" value="PPTC7"/>
</dbReference>
<keyword evidence="1" id="KW-0378">Hydrolase</keyword>
<dbReference type="PANTHER" id="PTHR12320:SF1">
    <property type="entry name" value="PROTEIN PHOSPHATASE PTC7 HOMOLOG"/>
    <property type="match status" value="1"/>
</dbReference>
<keyword evidence="1" id="KW-0479">Metal-binding</keyword>
<dbReference type="GO" id="GO:0004722">
    <property type="term" value="F:protein serine/threonine phosphatase activity"/>
    <property type="evidence" value="ECO:0007669"/>
    <property type="project" value="UniProtKB-EC"/>
</dbReference>
<keyword evidence="1" id="KW-0904">Protein phosphatase</keyword>
<dbReference type="EMBL" id="CP042192">
    <property type="protein sequence ID" value="QDS73038.1"/>
    <property type="molecule type" value="Genomic_DNA"/>
</dbReference>
<comment type="cofactor">
    <cofactor evidence="1">
        <name>Mg(2+)</name>
        <dbReference type="ChEBI" id="CHEBI:18420"/>
    </cofactor>
</comment>
<evidence type="ECO:0000256" key="1">
    <source>
        <dbReference type="RuleBase" id="RU366020"/>
    </source>
</evidence>
<keyword evidence="1" id="KW-0464">Manganese</keyword>
<dbReference type="EC" id="3.1.3.16" evidence="1"/>
<sequence length="429" mass="46414">MSAVRTLRPLQRRHCQSFLRPPNLHTFRLSLGLATSQEHGAVDRSSRTVRTFTSSSTTCSSNPKFSYSISASYSDKKKALDPSRNVYTYDQTSRIQNEVLLPLSREQKLERPKSGQDSFFVARVNESGHTALAVVDGVGGWETSGVDPADFAHSLCEYMARAASTFPSEFKTEGSQSLHPQELLKFGTDKVMADKTVQAGGSTACVATISSSGVLEVANLGDSGYAHLTPFRLSSISPPQTHAFNTPFQLSKMPPKMLEQVALFGSKPYAESAADAALTTRKLSHGDVLVFATDGVWDNLSPQDTLRIVSKVMLNTGAWRDPDMGSEAAGKDLAEIVREASQRFASSPPRSSAAKTGVLNGQGAEMKEVRSLSAILATAITHEAKAASLDRKRDGPFAKQVQKYYPEENWTGGKADDICTVVVVVVVED</sequence>
<comment type="cofactor">
    <cofactor evidence="1">
        <name>Mn(2+)</name>
        <dbReference type="ChEBI" id="CHEBI:29035"/>
    </cofactor>
</comment>
<dbReference type="Gene3D" id="3.60.40.10">
    <property type="entry name" value="PPM-type phosphatase domain"/>
    <property type="match status" value="1"/>
</dbReference>
<dbReference type="PANTHER" id="PTHR12320">
    <property type="entry name" value="PROTEIN PHOSPHATASE 2C"/>
    <property type="match status" value="1"/>
</dbReference>
<comment type="catalytic activity">
    <reaction evidence="1">
        <text>O-phospho-L-seryl-[protein] + H2O = L-seryl-[protein] + phosphate</text>
        <dbReference type="Rhea" id="RHEA:20629"/>
        <dbReference type="Rhea" id="RHEA-COMP:9863"/>
        <dbReference type="Rhea" id="RHEA-COMP:11604"/>
        <dbReference type="ChEBI" id="CHEBI:15377"/>
        <dbReference type="ChEBI" id="CHEBI:29999"/>
        <dbReference type="ChEBI" id="CHEBI:43474"/>
        <dbReference type="ChEBI" id="CHEBI:83421"/>
        <dbReference type="EC" id="3.1.3.16"/>
    </reaction>
</comment>
<dbReference type="AlphaFoldDB" id="A0A517LBP5"/>
<comment type="catalytic activity">
    <reaction evidence="1">
        <text>O-phospho-L-threonyl-[protein] + H2O = L-threonyl-[protein] + phosphate</text>
        <dbReference type="Rhea" id="RHEA:47004"/>
        <dbReference type="Rhea" id="RHEA-COMP:11060"/>
        <dbReference type="Rhea" id="RHEA-COMP:11605"/>
        <dbReference type="ChEBI" id="CHEBI:15377"/>
        <dbReference type="ChEBI" id="CHEBI:30013"/>
        <dbReference type="ChEBI" id="CHEBI:43474"/>
        <dbReference type="ChEBI" id="CHEBI:61977"/>
        <dbReference type="EC" id="3.1.3.16"/>
    </reaction>
</comment>
<dbReference type="InterPro" id="IPR001932">
    <property type="entry name" value="PPM-type_phosphatase-like_dom"/>
</dbReference>
<keyword evidence="1" id="KW-0460">Magnesium</keyword>
<protein>
    <recommendedName>
        <fullName evidence="1">Protein phosphatase</fullName>
        <ecNumber evidence="1">3.1.3.16</ecNumber>
    </recommendedName>
</protein>
<dbReference type="SMART" id="SM00331">
    <property type="entry name" value="PP2C_SIG"/>
    <property type="match status" value="1"/>
</dbReference>
<dbReference type="STRING" id="50376.A0A517LBP5"/>
<reference evidence="3 4" key="1">
    <citation type="submission" date="2019-07" db="EMBL/GenBank/DDBJ databases">
        <title>Finished genome of Venturia effusa.</title>
        <authorList>
            <person name="Young C.A."/>
            <person name="Cox M.P."/>
            <person name="Ganley A.R.D."/>
            <person name="David W.J."/>
        </authorList>
    </citation>
    <scope>NUCLEOTIDE SEQUENCE [LARGE SCALE GENOMIC DNA]</scope>
    <source>
        <strain evidence="4">albino</strain>
    </source>
</reference>
<dbReference type="PROSITE" id="PS51746">
    <property type="entry name" value="PPM_2"/>
    <property type="match status" value="1"/>
</dbReference>
<dbReference type="GO" id="GO:0046872">
    <property type="term" value="F:metal ion binding"/>
    <property type="evidence" value="ECO:0007669"/>
    <property type="project" value="UniProtKB-UniRule"/>
</dbReference>
<dbReference type="Proteomes" id="UP000316270">
    <property type="component" value="Chromosome 8"/>
</dbReference>
<feature type="domain" description="PPM-type phosphatase" evidence="2">
    <location>
        <begin position="102"/>
        <end position="425"/>
    </location>
</feature>
<proteinExistence type="inferred from homology"/>
<gene>
    <name evidence="3" type="ORF">FKW77_009345</name>
</gene>
<comment type="similarity">
    <text evidence="1">Belongs to the PP2C family.</text>
</comment>
<keyword evidence="4" id="KW-1185">Reference proteome</keyword>
<dbReference type="InterPro" id="IPR036457">
    <property type="entry name" value="PPM-type-like_dom_sf"/>
</dbReference>
<evidence type="ECO:0000313" key="3">
    <source>
        <dbReference type="EMBL" id="QDS73038.1"/>
    </source>
</evidence>
<dbReference type="SUPFAM" id="SSF81606">
    <property type="entry name" value="PP2C-like"/>
    <property type="match status" value="1"/>
</dbReference>
<evidence type="ECO:0000259" key="2">
    <source>
        <dbReference type="PROSITE" id="PS51746"/>
    </source>
</evidence>
<evidence type="ECO:0000313" key="4">
    <source>
        <dbReference type="Proteomes" id="UP000316270"/>
    </source>
</evidence>
<name>A0A517LBP5_9PEZI</name>
<dbReference type="OrthoDB" id="60843at2759"/>
<dbReference type="SMART" id="SM00332">
    <property type="entry name" value="PP2Cc"/>
    <property type="match status" value="1"/>
</dbReference>
<organism evidence="3 4">
    <name type="scientific">Venturia effusa</name>
    <dbReference type="NCBI Taxonomy" id="50376"/>
    <lineage>
        <taxon>Eukaryota</taxon>
        <taxon>Fungi</taxon>
        <taxon>Dikarya</taxon>
        <taxon>Ascomycota</taxon>
        <taxon>Pezizomycotina</taxon>
        <taxon>Dothideomycetes</taxon>
        <taxon>Pleosporomycetidae</taxon>
        <taxon>Venturiales</taxon>
        <taxon>Venturiaceae</taxon>
        <taxon>Venturia</taxon>
    </lineage>
</organism>